<keyword evidence="1" id="KW-1133">Transmembrane helix</keyword>
<dbReference type="EMBL" id="FZOT01000007">
    <property type="protein sequence ID" value="SNS82625.1"/>
    <property type="molecule type" value="Genomic_DNA"/>
</dbReference>
<dbReference type="Gene3D" id="3.30.700.10">
    <property type="entry name" value="Glycoprotein, Type 4 Pilin"/>
    <property type="match status" value="1"/>
</dbReference>
<dbReference type="SUPFAM" id="SSF54523">
    <property type="entry name" value="Pili subunits"/>
    <property type="match status" value="1"/>
</dbReference>
<reference evidence="2 3" key="1">
    <citation type="submission" date="2017-06" db="EMBL/GenBank/DDBJ databases">
        <authorList>
            <person name="Kim H.J."/>
            <person name="Triplett B.A."/>
        </authorList>
    </citation>
    <scope>NUCLEOTIDE SEQUENCE [LARGE SCALE GENOMIC DNA]</scope>
    <source>
        <strain evidence="2 3">U15</strain>
    </source>
</reference>
<gene>
    <name evidence="2" type="ORF">SAMN06265795_10772</name>
</gene>
<dbReference type="NCBIfam" id="TIGR02532">
    <property type="entry name" value="IV_pilin_GFxxxE"/>
    <property type="match status" value="1"/>
</dbReference>
<organism evidence="2 3">
    <name type="scientific">Noviherbaspirillum humi</name>
    <dbReference type="NCBI Taxonomy" id="1688639"/>
    <lineage>
        <taxon>Bacteria</taxon>
        <taxon>Pseudomonadati</taxon>
        <taxon>Pseudomonadota</taxon>
        <taxon>Betaproteobacteria</taxon>
        <taxon>Burkholderiales</taxon>
        <taxon>Oxalobacteraceae</taxon>
        <taxon>Noviherbaspirillum</taxon>
    </lineage>
</organism>
<dbReference type="Proteomes" id="UP000198284">
    <property type="component" value="Unassembled WGS sequence"/>
</dbReference>
<feature type="transmembrane region" description="Helical" evidence="1">
    <location>
        <begin position="14"/>
        <end position="33"/>
    </location>
</feature>
<sequence length="141" mass="14294">MASRPQPGFTLVELIFVIALLSLGFTGITNLYANLQSGLLRAEAMQKATQIAQSCAERMMVLRRLNAYGDASVTNACSTAPAVAETGYNTPGVTSAAATSTDGCPSGGTCSKVTITVSCAGTTAACPSGVSSSLAMLLVSY</sequence>
<protein>
    <submittedName>
        <fullName evidence="2">Prepilin-type N-terminal cleavage/methylation domain-containing protein</fullName>
    </submittedName>
</protein>
<evidence type="ECO:0000313" key="3">
    <source>
        <dbReference type="Proteomes" id="UP000198284"/>
    </source>
</evidence>
<dbReference type="InterPro" id="IPR012902">
    <property type="entry name" value="N_methyl_site"/>
</dbReference>
<keyword evidence="1" id="KW-0472">Membrane</keyword>
<dbReference type="AlphaFoldDB" id="A0A239HNC3"/>
<keyword evidence="1" id="KW-0812">Transmembrane</keyword>
<evidence type="ECO:0000256" key="1">
    <source>
        <dbReference type="SAM" id="Phobius"/>
    </source>
</evidence>
<dbReference type="InterPro" id="IPR045584">
    <property type="entry name" value="Pilin-like"/>
</dbReference>
<keyword evidence="3" id="KW-1185">Reference proteome</keyword>
<proteinExistence type="predicted"/>
<evidence type="ECO:0000313" key="2">
    <source>
        <dbReference type="EMBL" id="SNS82625.1"/>
    </source>
</evidence>
<accession>A0A239HNC3</accession>
<name>A0A239HNC3_9BURK</name>
<dbReference type="RefSeq" id="WP_176442441.1">
    <property type="nucleotide sequence ID" value="NZ_FZOT01000007.1"/>
</dbReference>
<dbReference type="Pfam" id="PF07963">
    <property type="entry name" value="N_methyl"/>
    <property type="match status" value="1"/>
</dbReference>